<dbReference type="EMBL" id="JPWB01000006">
    <property type="protein sequence ID" value="RCK20877.1"/>
    <property type="molecule type" value="Genomic_DNA"/>
</dbReference>
<dbReference type="Proteomes" id="UP000253061">
    <property type="component" value="Unassembled WGS sequence"/>
</dbReference>
<evidence type="ECO:0000313" key="1">
    <source>
        <dbReference type="EMBL" id="RCK20877.1"/>
    </source>
</evidence>
<gene>
    <name evidence="1" type="ORF">TH6_13910</name>
</gene>
<organism evidence="1 2">
    <name type="scientific">Thalassospira profundimaris</name>
    <dbReference type="NCBI Taxonomy" id="502049"/>
    <lineage>
        <taxon>Bacteria</taxon>
        <taxon>Pseudomonadati</taxon>
        <taxon>Pseudomonadota</taxon>
        <taxon>Alphaproteobacteria</taxon>
        <taxon>Rhodospirillales</taxon>
        <taxon>Thalassospiraceae</taxon>
        <taxon>Thalassospira</taxon>
    </lineage>
</organism>
<name>A0A367V6R2_9PROT</name>
<protein>
    <submittedName>
        <fullName evidence="1">Uncharacterized protein</fullName>
    </submittedName>
</protein>
<dbReference type="AlphaFoldDB" id="A0A367V6R2"/>
<proteinExistence type="predicted"/>
<evidence type="ECO:0000313" key="2">
    <source>
        <dbReference type="Proteomes" id="UP000253061"/>
    </source>
</evidence>
<comment type="caution">
    <text evidence="1">The sequence shown here is derived from an EMBL/GenBank/DDBJ whole genome shotgun (WGS) entry which is preliminary data.</text>
</comment>
<sequence>MDGFVAHLAEGRDCSIDVRMCAQNPLVMCAYTRQLSGLAIFLDKGPDGGNPVSFAPVRGHVQGTGPMGKLVAGAFVARQYSVG</sequence>
<accession>A0A367V6R2</accession>
<reference evidence="1 2" key="1">
    <citation type="submission" date="2014-07" db="EMBL/GenBank/DDBJ databases">
        <title>Draft genome sequence of Thalassospira profundimaris R8-17.</title>
        <authorList>
            <person name="Lai Q."/>
            <person name="Shao Z."/>
        </authorList>
    </citation>
    <scope>NUCLEOTIDE SEQUENCE [LARGE SCALE GENOMIC DNA]</scope>
    <source>
        <strain evidence="1 2">R8-17</strain>
    </source>
</reference>